<proteinExistence type="predicted"/>
<evidence type="ECO:0000313" key="2">
    <source>
        <dbReference type="Proteomes" id="UP000325755"/>
    </source>
</evidence>
<sequence>MLSNVPTAINKMTRKVIKHHPNAYNCQIFRKAVNRPDPQMGGIPTLGGIGVLDTEDEEDISWEWIANGYSMTVESFQPSPMMSRQDANNGDTEEYRFLIVPEDDAADLQLKKHDVVYLLLGEFIRLAYEIVGIETVINIPPYAMRYVMNRRDDLHMVGQSAW</sequence>
<organism evidence="1 2">
    <name type="scientific">Candidatus Methylospira mobilis</name>
    <dbReference type="NCBI Taxonomy" id="1808979"/>
    <lineage>
        <taxon>Bacteria</taxon>
        <taxon>Pseudomonadati</taxon>
        <taxon>Pseudomonadota</taxon>
        <taxon>Gammaproteobacteria</taxon>
        <taxon>Methylococcales</taxon>
        <taxon>Methylococcaceae</taxon>
        <taxon>Candidatus Methylospira</taxon>
    </lineage>
</organism>
<name>A0A5Q0BLJ3_9GAMM</name>
<dbReference type="AlphaFoldDB" id="A0A5Q0BLJ3"/>
<protein>
    <submittedName>
        <fullName evidence="1">Uncharacterized protein</fullName>
    </submittedName>
</protein>
<dbReference type="EMBL" id="CP044205">
    <property type="protein sequence ID" value="QFY42988.1"/>
    <property type="molecule type" value="Genomic_DNA"/>
</dbReference>
<dbReference type="InParanoid" id="A0A5Q0BLJ3"/>
<keyword evidence="2" id="KW-1185">Reference proteome</keyword>
<reference evidence="1 2" key="1">
    <citation type="submission" date="2019-09" db="EMBL/GenBank/DDBJ databases">
        <title>Ecophysiology of the spiral-shaped methanotroph Methylospira mobilis as revealed by the complete genome sequence.</title>
        <authorList>
            <person name="Oshkin I.Y."/>
            <person name="Dedysh S.N."/>
            <person name="Miroshnikov K."/>
            <person name="Danilova O.V."/>
            <person name="Hakobyan A."/>
            <person name="Liesack W."/>
        </authorList>
    </citation>
    <scope>NUCLEOTIDE SEQUENCE [LARGE SCALE GENOMIC DNA]</scope>
    <source>
        <strain evidence="1 2">Shm1</strain>
    </source>
</reference>
<evidence type="ECO:0000313" key="1">
    <source>
        <dbReference type="EMBL" id="QFY42988.1"/>
    </source>
</evidence>
<dbReference type="RefSeq" id="WP_153248976.1">
    <property type="nucleotide sequence ID" value="NZ_CP044205.1"/>
</dbReference>
<dbReference type="Proteomes" id="UP000325755">
    <property type="component" value="Chromosome"/>
</dbReference>
<dbReference type="OrthoDB" id="5574338at2"/>
<dbReference type="KEGG" id="mmob:F6R98_10480"/>
<accession>A0A5Q0BLJ3</accession>
<gene>
    <name evidence="1" type="ORF">F6R98_10480</name>
</gene>